<dbReference type="InterPro" id="IPR016181">
    <property type="entry name" value="Acyl_CoA_acyltransferase"/>
</dbReference>
<dbReference type="SUPFAM" id="SSF55729">
    <property type="entry name" value="Acyl-CoA N-acyltransferases (Nat)"/>
    <property type="match status" value="1"/>
</dbReference>
<protein>
    <recommendedName>
        <fullName evidence="3">Acetyltransferase (GNAT) domain-containing protein</fullName>
    </recommendedName>
</protein>
<dbReference type="Proteomes" id="UP000893823">
    <property type="component" value="Unassembled WGS sequence"/>
</dbReference>
<dbReference type="Gene3D" id="3.40.630.30">
    <property type="match status" value="1"/>
</dbReference>
<accession>A0ABT1KLP2</accession>
<keyword evidence="2" id="KW-1185">Reference proteome</keyword>
<dbReference type="EMBL" id="SODL02000002">
    <property type="protein sequence ID" value="MCP2367425.1"/>
    <property type="molecule type" value="Genomic_DNA"/>
</dbReference>
<evidence type="ECO:0000313" key="2">
    <source>
        <dbReference type="Proteomes" id="UP000893823"/>
    </source>
</evidence>
<sequence>MSDRIEPRAWLPDGFAHPERVELTSGYHLRPIRESDVDIDYPAVMGSRDRLWNLYGDAWGWPPATMSYDADREDLARHEREIAAHETFNYAVLNADETRLVGCVYIDPHDEHDAEASWWVVDDLVGSTLEFELDSFVPPWLRTTWGFASVHYTLDPAV</sequence>
<comment type="caution">
    <text evidence="1">The sequence shown here is derived from an EMBL/GenBank/DDBJ whole genome shotgun (WGS) entry which is preliminary data.</text>
</comment>
<organism evidence="1 2">
    <name type="scientific">Agromyces flavus</name>
    <dbReference type="NCBI Taxonomy" id="589382"/>
    <lineage>
        <taxon>Bacteria</taxon>
        <taxon>Bacillati</taxon>
        <taxon>Actinomycetota</taxon>
        <taxon>Actinomycetes</taxon>
        <taxon>Micrococcales</taxon>
        <taxon>Microbacteriaceae</taxon>
        <taxon>Agromyces</taxon>
    </lineage>
</organism>
<evidence type="ECO:0008006" key="3">
    <source>
        <dbReference type="Google" id="ProtNLM"/>
    </source>
</evidence>
<proteinExistence type="predicted"/>
<evidence type="ECO:0000313" key="1">
    <source>
        <dbReference type="EMBL" id="MCP2367425.1"/>
    </source>
</evidence>
<dbReference type="RefSeq" id="WP_092675293.1">
    <property type="nucleotide sequence ID" value="NZ_BMDN01000002.1"/>
</dbReference>
<gene>
    <name evidence="1" type="ORF">BCL57_001579</name>
</gene>
<name>A0ABT1KLP2_9MICO</name>
<reference evidence="1" key="1">
    <citation type="submission" date="2022-06" db="EMBL/GenBank/DDBJ databases">
        <title>Genomic Encyclopedia of Type Strains, Phase III (KMG-III): the genomes of soil and plant-associated and newly described type strains.</title>
        <authorList>
            <person name="Whitman W."/>
        </authorList>
    </citation>
    <scope>NUCLEOTIDE SEQUENCE</scope>
    <source>
        <strain evidence="1">CPCC 202695</strain>
    </source>
</reference>